<gene>
    <name evidence="1" type="ORF">ARMGADRAFT_90961</name>
</gene>
<keyword evidence="2" id="KW-1185">Reference proteome</keyword>
<accession>A0A2H3DGL1</accession>
<dbReference type="InParanoid" id="A0A2H3DGL1"/>
<proteinExistence type="predicted"/>
<organism evidence="1 2">
    <name type="scientific">Armillaria gallica</name>
    <name type="common">Bulbous honey fungus</name>
    <name type="synonym">Armillaria bulbosa</name>
    <dbReference type="NCBI Taxonomy" id="47427"/>
    <lineage>
        <taxon>Eukaryota</taxon>
        <taxon>Fungi</taxon>
        <taxon>Dikarya</taxon>
        <taxon>Basidiomycota</taxon>
        <taxon>Agaricomycotina</taxon>
        <taxon>Agaricomycetes</taxon>
        <taxon>Agaricomycetidae</taxon>
        <taxon>Agaricales</taxon>
        <taxon>Marasmiineae</taxon>
        <taxon>Physalacriaceae</taxon>
        <taxon>Armillaria</taxon>
    </lineage>
</organism>
<protein>
    <submittedName>
        <fullName evidence="1">Uncharacterized protein</fullName>
    </submittedName>
</protein>
<dbReference type="EMBL" id="KZ293654">
    <property type="protein sequence ID" value="PBK94355.1"/>
    <property type="molecule type" value="Genomic_DNA"/>
</dbReference>
<reference evidence="2" key="1">
    <citation type="journal article" date="2017" name="Nat. Ecol. Evol.">
        <title>Genome expansion and lineage-specific genetic innovations in the forest pathogenic fungi Armillaria.</title>
        <authorList>
            <person name="Sipos G."/>
            <person name="Prasanna A.N."/>
            <person name="Walter M.C."/>
            <person name="O'Connor E."/>
            <person name="Balint B."/>
            <person name="Krizsan K."/>
            <person name="Kiss B."/>
            <person name="Hess J."/>
            <person name="Varga T."/>
            <person name="Slot J."/>
            <person name="Riley R."/>
            <person name="Boka B."/>
            <person name="Rigling D."/>
            <person name="Barry K."/>
            <person name="Lee J."/>
            <person name="Mihaltcheva S."/>
            <person name="LaButti K."/>
            <person name="Lipzen A."/>
            <person name="Waldron R."/>
            <person name="Moloney N.M."/>
            <person name="Sperisen C."/>
            <person name="Kredics L."/>
            <person name="Vagvoelgyi C."/>
            <person name="Patrignani A."/>
            <person name="Fitzpatrick D."/>
            <person name="Nagy I."/>
            <person name="Doyle S."/>
            <person name="Anderson J.B."/>
            <person name="Grigoriev I.V."/>
            <person name="Gueldener U."/>
            <person name="Muensterkoetter M."/>
            <person name="Nagy L.G."/>
        </authorList>
    </citation>
    <scope>NUCLEOTIDE SEQUENCE [LARGE SCALE GENOMIC DNA]</scope>
    <source>
        <strain evidence="2">Ar21-2</strain>
    </source>
</reference>
<dbReference type="AlphaFoldDB" id="A0A2H3DGL1"/>
<name>A0A2H3DGL1_ARMGA</name>
<sequence length="96" mass="11215">MEPPSISITILAFLRPPFALEIHRRVVVTSLQERALLFSFRSSMCRDSWDIRIFARFRQYVAQHLTITSISLHCISRHIEYKGILVNQGTHRFLSS</sequence>
<evidence type="ECO:0000313" key="1">
    <source>
        <dbReference type="EMBL" id="PBK94355.1"/>
    </source>
</evidence>
<dbReference type="Proteomes" id="UP000217790">
    <property type="component" value="Unassembled WGS sequence"/>
</dbReference>
<evidence type="ECO:0000313" key="2">
    <source>
        <dbReference type="Proteomes" id="UP000217790"/>
    </source>
</evidence>